<dbReference type="InterPro" id="IPR036942">
    <property type="entry name" value="Beta-barrel_TonB_sf"/>
</dbReference>
<keyword evidence="6 14" id="KW-0732">Signal</keyword>
<evidence type="ECO:0000256" key="7">
    <source>
        <dbReference type="ARBA" id="ARBA00023077"/>
    </source>
</evidence>
<keyword evidence="4 11" id="KW-1134">Transmembrane beta strand</keyword>
<organism evidence="17 18">
    <name type="scientific">Azonexus hydrophilus</name>
    <dbReference type="NCBI Taxonomy" id="418702"/>
    <lineage>
        <taxon>Bacteria</taxon>
        <taxon>Pseudomonadati</taxon>
        <taxon>Pseudomonadota</taxon>
        <taxon>Betaproteobacteria</taxon>
        <taxon>Rhodocyclales</taxon>
        <taxon>Azonexaceae</taxon>
        <taxon>Azonexus</taxon>
    </lineage>
</organism>
<evidence type="ECO:0000313" key="17">
    <source>
        <dbReference type="EMBL" id="OMG51701.1"/>
    </source>
</evidence>
<comment type="similarity">
    <text evidence="2 11 13">Belongs to the TonB-dependent receptor family.</text>
</comment>
<evidence type="ECO:0000256" key="11">
    <source>
        <dbReference type="PROSITE-ProRule" id="PRU01360"/>
    </source>
</evidence>
<dbReference type="PROSITE" id="PS52016">
    <property type="entry name" value="TONB_DEPENDENT_REC_3"/>
    <property type="match status" value="1"/>
</dbReference>
<evidence type="ECO:0000256" key="1">
    <source>
        <dbReference type="ARBA" id="ARBA00004571"/>
    </source>
</evidence>
<evidence type="ECO:0000256" key="4">
    <source>
        <dbReference type="ARBA" id="ARBA00022452"/>
    </source>
</evidence>
<feature type="signal peptide" evidence="14">
    <location>
        <begin position="1"/>
        <end position="22"/>
    </location>
</feature>
<feature type="domain" description="TonB-dependent receptor-like beta-barrel" evidence="15">
    <location>
        <begin position="225"/>
        <end position="711"/>
    </location>
</feature>
<dbReference type="InterPro" id="IPR000531">
    <property type="entry name" value="Beta-barrel_TonB"/>
</dbReference>
<evidence type="ECO:0000259" key="15">
    <source>
        <dbReference type="Pfam" id="PF00593"/>
    </source>
</evidence>
<dbReference type="InterPro" id="IPR010917">
    <property type="entry name" value="TonB_rcpt_CS"/>
</dbReference>
<accession>A0A1R1HZ10</accession>
<comment type="caution">
    <text evidence="17">The sequence shown here is derived from an EMBL/GenBank/DDBJ whole genome shotgun (WGS) entry which is preliminary data.</text>
</comment>
<dbReference type="Pfam" id="PF07715">
    <property type="entry name" value="Plug"/>
    <property type="match status" value="1"/>
</dbReference>
<keyword evidence="5 11" id="KW-0812">Transmembrane</keyword>
<feature type="chain" id="PRO_5012481017" evidence="14">
    <location>
        <begin position="23"/>
        <end position="763"/>
    </location>
</feature>
<reference evidence="17 18" key="1">
    <citation type="submission" date="2016-10" db="EMBL/GenBank/DDBJ databases">
        <title>Alkaliphiles isolated from bioreactors.</title>
        <authorList>
            <person name="Salah Z."/>
            <person name="Rout S.P."/>
            <person name="Humphreys P.N."/>
        </authorList>
    </citation>
    <scope>NUCLEOTIDE SEQUENCE [LARGE SCALE GENOMIC DNA]</scope>
    <source>
        <strain evidence="17 18">ZS02</strain>
    </source>
</reference>
<dbReference type="OrthoDB" id="5332150at2"/>
<dbReference type="PANTHER" id="PTHR30069">
    <property type="entry name" value="TONB-DEPENDENT OUTER MEMBRANE RECEPTOR"/>
    <property type="match status" value="1"/>
</dbReference>
<evidence type="ECO:0000256" key="8">
    <source>
        <dbReference type="ARBA" id="ARBA00023136"/>
    </source>
</evidence>
<evidence type="ECO:0000256" key="6">
    <source>
        <dbReference type="ARBA" id="ARBA00022729"/>
    </source>
</evidence>
<comment type="subcellular location">
    <subcellularLocation>
        <location evidence="1 11">Cell outer membrane</location>
        <topology evidence="1 11">Multi-pass membrane protein</topology>
    </subcellularLocation>
</comment>
<keyword evidence="7 13" id="KW-0798">TonB box</keyword>
<dbReference type="Proteomes" id="UP000187526">
    <property type="component" value="Unassembled WGS sequence"/>
</dbReference>
<evidence type="ECO:0000256" key="13">
    <source>
        <dbReference type="RuleBase" id="RU003357"/>
    </source>
</evidence>
<dbReference type="EMBL" id="MTHD01000008">
    <property type="protein sequence ID" value="OMG51701.1"/>
    <property type="molecule type" value="Genomic_DNA"/>
</dbReference>
<dbReference type="RefSeq" id="WP_076097419.1">
    <property type="nucleotide sequence ID" value="NZ_MTHD01000008.1"/>
</dbReference>
<keyword evidence="9 17" id="KW-0675">Receptor</keyword>
<keyword evidence="10 11" id="KW-0998">Cell outer membrane</keyword>
<dbReference type="GO" id="GO:0015344">
    <property type="term" value="F:siderophore uptake transmembrane transporter activity"/>
    <property type="evidence" value="ECO:0007669"/>
    <property type="project" value="TreeGrafter"/>
</dbReference>
<gene>
    <name evidence="17" type="ORF">BJN45_16970</name>
</gene>
<evidence type="ECO:0000256" key="5">
    <source>
        <dbReference type="ARBA" id="ARBA00022692"/>
    </source>
</evidence>
<evidence type="ECO:0000256" key="14">
    <source>
        <dbReference type="SAM" id="SignalP"/>
    </source>
</evidence>
<evidence type="ECO:0000256" key="2">
    <source>
        <dbReference type="ARBA" id="ARBA00009810"/>
    </source>
</evidence>
<protein>
    <submittedName>
        <fullName evidence="17">TonB-dependent receptor</fullName>
    </submittedName>
</protein>
<name>A0A1R1HZ10_9RHOO</name>
<feature type="domain" description="TonB-dependent receptor plug" evidence="16">
    <location>
        <begin position="35"/>
        <end position="141"/>
    </location>
</feature>
<evidence type="ECO:0000256" key="10">
    <source>
        <dbReference type="ARBA" id="ARBA00023237"/>
    </source>
</evidence>
<feature type="short sequence motif" description="TonB C-terminal box" evidence="12">
    <location>
        <begin position="746"/>
        <end position="763"/>
    </location>
</feature>
<dbReference type="PROSITE" id="PS01156">
    <property type="entry name" value="TONB_DEPENDENT_REC_2"/>
    <property type="match status" value="1"/>
</dbReference>
<dbReference type="GO" id="GO:0009279">
    <property type="term" value="C:cell outer membrane"/>
    <property type="evidence" value="ECO:0007669"/>
    <property type="project" value="UniProtKB-SubCell"/>
</dbReference>
<dbReference type="InterPro" id="IPR012910">
    <property type="entry name" value="Plug_dom"/>
</dbReference>
<dbReference type="Pfam" id="PF00593">
    <property type="entry name" value="TonB_dep_Rec_b-barrel"/>
    <property type="match status" value="1"/>
</dbReference>
<keyword evidence="8 11" id="KW-0472">Membrane</keyword>
<evidence type="ECO:0000313" key="18">
    <source>
        <dbReference type="Proteomes" id="UP000187526"/>
    </source>
</evidence>
<dbReference type="STRING" id="418702.BJN45_16970"/>
<evidence type="ECO:0000256" key="12">
    <source>
        <dbReference type="PROSITE-ProRule" id="PRU10144"/>
    </source>
</evidence>
<sequence length="763" mass="83818">MTYRIRPLAVAIGIAFSVPGWAQTMDEIVVSAERDKTAGSTTQLDAATLRQNGTRNSDVASLLQDVPGVSFYGAGAVSSLPAIHGLADDRLRVKIDGMDLIAACPNHMNPALSYLDPSQVGALTVYAGISPVSVGGDSIGGSIVAETRAPEFATLGERLVKGEVGAFYRSNNQAHGVNASATAASENISLTYTGAYSEADNYTAGRNFKNYTNTGRAGHRLDRDEVGSSSYETSNHTLGLAVRNANHLFEVKLGYQDMPEQLYPNQRMDLLDNEQKRINLRWQGEYDWGKLEARAYHETVDHFMDFGGDKRWWYGAASLGNNGADPINCGAMSATCAYGMPMLTESKTTGASLKADVKLSQRDLLRVGGELQQYRLDDWWPASGSMMFPGTFVNINDGERDRKALFAEWESQLNTQWTSLLGLRYERVTMDAGNVHGYKTDITTLPTIGTDVGGQIADSNAFNARDRSRDDNNWDLTALARYNANAGLDIEFGFARKTRSPGLYEAYPWSTWSMAAVMNNYVGDGNGYVGNPDLKPEKAHTLSASFDWHAADRNWEFKATPYYTHVTDYIDAVQWNAATNSARTTLLRNQFTVLRYTNQSARLYGLDLSGKMPLAATGFGELGMKGVLSYTRGKNRDTGDDLYNIMPLNAKLTLTQKRGNWDNALEVIGVAAKNKVSDMRNETKTSGYGLVNLRLSHSWKQIRLDFGIENLFDRYYEMPLGGAYLGQGRTMSINPATTDGMIGWGNPVPGMGRSLYAGINVKF</sequence>
<dbReference type="InterPro" id="IPR039426">
    <property type="entry name" value="TonB-dep_rcpt-like"/>
</dbReference>
<evidence type="ECO:0000256" key="3">
    <source>
        <dbReference type="ARBA" id="ARBA00022448"/>
    </source>
</evidence>
<dbReference type="AlphaFoldDB" id="A0A1R1HZ10"/>
<evidence type="ECO:0000256" key="9">
    <source>
        <dbReference type="ARBA" id="ARBA00023170"/>
    </source>
</evidence>
<dbReference type="Gene3D" id="2.170.130.10">
    <property type="entry name" value="TonB-dependent receptor, plug domain"/>
    <property type="match status" value="1"/>
</dbReference>
<keyword evidence="3 11" id="KW-0813">Transport</keyword>
<evidence type="ECO:0000259" key="16">
    <source>
        <dbReference type="Pfam" id="PF07715"/>
    </source>
</evidence>
<dbReference type="Gene3D" id="2.40.170.20">
    <property type="entry name" value="TonB-dependent receptor, beta-barrel domain"/>
    <property type="match status" value="1"/>
</dbReference>
<dbReference type="InterPro" id="IPR037066">
    <property type="entry name" value="Plug_dom_sf"/>
</dbReference>
<dbReference type="SUPFAM" id="SSF56935">
    <property type="entry name" value="Porins"/>
    <property type="match status" value="1"/>
</dbReference>
<dbReference type="GO" id="GO:0044718">
    <property type="term" value="P:siderophore transmembrane transport"/>
    <property type="evidence" value="ECO:0007669"/>
    <property type="project" value="TreeGrafter"/>
</dbReference>
<dbReference type="PANTHER" id="PTHR30069:SF49">
    <property type="entry name" value="OUTER MEMBRANE PROTEIN C"/>
    <property type="match status" value="1"/>
</dbReference>
<keyword evidence="18" id="KW-1185">Reference proteome</keyword>
<proteinExistence type="inferred from homology"/>